<comment type="caution">
    <text evidence="1">The sequence shown here is derived from an EMBL/GenBank/DDBJ whole genome shotgun (WGS) entry which is preliminary data.</text>
</comment>
<name>A0A7J6A4Q9_AMEME</name>
<evidence type="ECO:0000313" key="1">
    <source>
        <dbReference type="EMBL" id="KAF4077760.1"/>
    </source>
</evidence>
<evidence type="ECO:0000313" key="2">
    <source>
        <dbReference type="Proteomes" id="UP000593565"/>
    </source>
</evidence>
<dbReference type="AlphaFoldDB" id="A0A7J6A4Q9"/>
<organism evidence="1 2">
    <name type="scientific">Ameiurus melas</name>
    <name type="common">Black bullhead</name>
    <name type="synonym">Silurus melas</name>
    <dbReference type="NCBI Taxonomy" id="219545"/>
    <lineage>
        <taxon>Eukaryota</taxon>
        <taxon>Metazoa</taxon>
        <taxon>Chordata</taxon>
        <taxon>Craniata</taxon>
        <taxon>Vertebrata</taxon>
        <taxon>Euteleostomi</taxon>
        <taxon>Actinopterygii</taxon>
        <taxon>Neopterygii</taxon>
        <taxon>Teleostei</taxon>
        <taxon>Ostariophysi</taxon>
        <taxon>Siluriformes</taxon>
        <taxon>Ictaluridae</taxon>
        <taxon>Ameiurus</taxon>
    </lineage>
</organism>
<keyword evidence="2" id="KW-1185">Reference proteome</keyword>
<dbReference type="EMBL" id="JAAGNN010000018">
    <property type="protein sequence ID" value="KAF4077760.1"/>
    <property type="molecule type" value="Genomic_DNA"/>
</dbReference>
<protein>
    <submittedName>
        <fullName evidence="1">Uncharacterized protein</fullName>
    </submittedName>
</protein>
<accession>A0A7J6A4Q9</accession>
<sequence>MAHGNVVFILSSSGEKFLPHACSPAHFHTHSTSFAYGIQVASHFTSARAGDHVVQSSVQVPEHTRRIRRRRIRRSRRRRRRRSSATQAELRVTGSAEGFFRRNACVISTASTFPNEALENLGFVFRSTRSPSAKHATQLFPECENRPQDFP</sequence>
<gene>
    <name evidence="1" type="ORF">AMELA_G00211580</name>
</gene>
<proteinExistence type="predicted"/>
<dbReference type="Proteomes" id="UP000593565">
    <property type="component" value="Unassembled WGS sequence"/>
</dbReference>
<reference evidence="1 2" key="1">
    <citation type="submission" date="2020-02" db="EMBL/GenBank/DDBJ databases">
        <title>A chromosome-scale genome assembly of the black bullhead catfish (Ameiurus melas).</title>
        <authorList>
            <person name="Wen M."/>
            <person name="Zham M."/>
            <person name="Cabau C."/>
            <person name="Klopp C."/>
            <person name="Donnadieu C."/>
            <person name="Roques C."/>
            <person name="Bouchez O."/>
            <person name="Lampietro C."/>
            <person name="Jouanno E."/>
            <person name="Herpin A."/>
            <person name="Louis A."/>
            <person name="Berthelot C."/>
            <person name="Parey E."/>
            <person name="Roest-Crollius H."/>
            <person name="Braasch I."/>
            <person name="Postlethwait J."/>
            <person name="Robinson-Rechavi M."/>
            <person name="Echchiki A."/>
            <person name="Begum T."/>
            <person name="Montfort J."/>
            <person name="Schartl M."/>
            <person name="Bobe J."/>
            <person name="Guiguen Y."/>
        </authorList>
    </citation>
    <scope>NUCLEOTIDE SEQUENCE [LARGE SCALE GENOMIC DNA]</scope>
    <source>
        <strain evidence="1">M_S1</strain>
        <tissue evidence="1">Blood</tissue>
    </source>
</reference>